<evidence type="ECO:0000259" key="17">
    <source>
        <dbReference type="PROSITE" id="PS51186"/>
    </source>
</evidence>
<evidence type="ECO:0000256" key="14">
    <source>
        <dbReference type="ARBA" id="ARBA00076746"/>
    </source>
</evidence>
<evidence type="ECO:0000313" key="18">
    <source>
        <dbReference type="EMBL" id="KAK4313051.1"/>
    </source>
</evidence>
<keyword evidence="4" id="KW-0808">Transferase</keyword>
<feature type="compositionally biased region" description="Low complexity" evidence="16">
    <location>
        <begin position="128"/>
        <end position="142"/>
    </location>
</feature>
<feature type="domain" description="N-acetyltransferase" evidence="17">
    <location>
        <begin position="218"/>
        <end position="367"/>
    </location>
</feature>
<comment type="catalytic activity">
    <reaction evidence="8">
        <text>N-terminal L-methionyl-L-isoleucyl-[protein] + acetyl-CoA = N-terminal N(alpha)-acetyl-L-methionyl-L-isoleucyl-[protein] + CoA + H(+)</text>
        <dbReference type="Rhea" id="RHEA:50524"/>
        <dbReference type="Rhea" id="RHEA-COMP:12713"/>
        <dbReference type="Rhea" id="RHEA-COMP:12714"/>
        <dbReference type="ChEBI" id="CHEBI:15378"/>
        <dbReference type="ChEBI" id="CHEBI:57287"/>
        <dbReference type="ChEBI" id="CHEBI:57288"/>
        <dbReference type="ChEBI" id="CHEBI:133379"/>
        <dbReference type="ChEBI" id="CHEBI:133380"/>
        <dbReference type="EC" id="2.3.1.256"/>
    </reaction>
</comment>
<evidence type="ECO:0000256" key="3">
    <source>
        <dbReference type="ARBA" id="ARBA00022490"/>
    </source>
</evidence>
<reference evidence="18" key="1">
    <citation type="submission" date="2023-11" db="EMBL/GenBank/DDBJ databases">
        <title>Genome assemblies of two species of porcelain crab, Petrolisthes cinctipes and Petrolisthes manimaculis (Anomura: Porcellanidae).</title>
        <authorList>
            <person name="Angst P."/>
        </authorList>
    </citation>
    <scope>NUCLEOTIDE SEQUENCE</scope>
    <source>
        <strain evidence="18">PB745_02</strain>
        <tissue evidence="18">Gill</tissue>
    </source>
</reference>
<dbReference type="AlphaFoldDB" id="A0AAE1PQP1"/>
<dbReference type="Proteomes" id="UP001292094">
    <property type="component" value="Unassembled WGS sequence"/>
</dbReference>
<comment type="catalytic activity">
    <reaction evidence="11">
        <text>N-terminal L-methionyl-L-phenylalanyl-[protein] + acetyl-CoA = N-terminal N(alpha)-acetyl-L-methionyl-L-phenylalanyl-[protein] + CoA + H(+)</text>
        <dbReference type="Rhea" id="RHEA:50528"/>
        <dbReference type="Rhea" id="RHEA-COMP:12715"/>
        <dbReference type="Rhea" id="RHEA-COMP:12716"/>
        <dbReference type="ChEBI" id="CHEBI:15378"/>
        <dbReference type="ChEBI" id="CHEBI:57287"/>
        <dbReference type="ChEBI" id="CHEBI:57288"/>
        <dbReference type="ChEBI" id="CHEBI:133382"/>
        <dbReference type="ChEBI" id="CHEBI:133383"/>
        <dbReference type="EC" id="2.3.1.256"/>
    </reaction>
</comment>
<name>A0AAE1PQP1_9EUCA</name>
<dbReference type="FunFam" id="3.40.630.30:FF:000010">
    <property type="entry name" value="Putative N-alpha-acetyltransferase 30"/>
    <property type="match status" value="1"/>
</dbReference>
<evidence type="ECO:0000256" key="13">
    <source>
        <dbReference type="ARBA" id="ARBA00066994"/>
    </source>
</evidence>
<dbReference type="PROSITE" id="PS51186">
    <property type="entry name" value="GNAT"/>
    <property type="match status" value="1"/>
</dbReference>
<dbReference type="InterPro" id="IPR016181">
    <property type="entry name" value="Acyl_CoA_acyltransferase"/>
</dbReference>
<accession>A0AAE1PQP1</accession>
<dbReference type="EMBL" id="JAWZYT010001354">
    <property type="protein sequence ID" value="KAK4313051.1"/>
    <property type="molecule type" value="Genomic_DNA"/>
</dbReference>
<evidence type="ECO:0000256" key="8">
    <source>
        <dbReference type="ARBA" id="ARBA00050754"/>
    </source>
</evidence>
<dbReference type="Pfam" id="PF00583">
    <property type="entry name" value="Acetyltransf_1"/>
    <property type="match status" value="1"/>
</dbReference>
<dbReference type="PANTHER" id="PTHR45896">
    <property type="entry name" value="N-ALPHA-ACETYLTRANSFERASE 30"/>
    <property type="match status" value="1"/>
</dbReference>
<evidence type="ECO:0000256" key="7">
    <source>
        <dbReference type="ARBA" id="ARBA00024025"/>
    </source>
</evidence>
<evidence type="ECO:0000256" key="4">
    <source>
        <dbReference type="ARBA" id="ARBA00022679"/>
    </source>
</evidence>
<protein>
    <recommendedName>
        <fullName evidence="13">N-terminal methionine N(alpha)-acetyltransferase NatC</fullName>
        <ecNumber evidence="13">2.3.1.256</ecNumber>
    </recommendedName>
    <alternativeName>
        <fullName evidence="14">N-acetyltransferase MAK3 homolog</fullName>
    </alternativeName>
    <alternativeName>
        <fullName evidence="15">NatC catalytic subunit</fullName>
    </alternativeName>
</protein>
<keyword evidence="5" id="KW-0539">Nucleus</keyword>
<evidence type="ECO:0000256" key="16">
    <source>
        <dbReference type="SAM" id="MobiDB-lite"/>
    </source>
</evidence>
<comment type="caution">
    <text evidence="18">The sequence shown here is derived from an EMBL/GenBank/DDBJ whole genome shotgun (WGS) entry which is preliminary data.</text>
</comment>
<dbReference type="GO" id="GO:0005634">
    <property type="term" value="C:nucleus"/>
    <property type="evidence" value="ECO:0007669"/>
    <property type="project" value="UniProtKB-SubCell"/>
</dbReference>
<evidence type="ECO:0000256" key="15">
    <source>
        <dbReference type="ARBA" id="ARBA00078622"/>
    </source>
</evidence>
<comment type="catalytic activity">
    <reaction evidence="10">
        <text>N-terminal L-methionyl-L-tyrosyl-[protein] + acetyl-CoA = N-terminal N(alpha)-acetyl-L-methionyl-L-tyrosyl-[protein] + CoA + H(+)</text>
        <dbReference type="Rhea" id="RHEA:50532"/>
        <dbReference type="Rhea" id="RHEA-COMP:12717"/>
        <dbReference type="Rhea" id="RHEA-COMP:12718"/>
        <dbReference type="ChEBI" id="CHEBI:15378"/>
        <dbReference type="ChEBI" id="CHEBI:57287"/>
        <dbReference type="ChEBI" id="CHEBI:57288"/>
        <dbReference type="ChEBI" id="CHEBI:133384"/>
        <dbReference type="ChEBI" id="CHEBI:133385"/>
        <dbReference type="EC" id="2.3.1.256"/>
    </reaction>
</comment>
<keyword evidence="19" id="KW-1185">Reference proteome</keyword>
<evidence type="ECO:0000256" key="1">
    <source>
        <dbReference type="ARBA" id="ARBA00004123"/>
    </source>
</evidence>
<dbReference type="Gene3D" id="3.40.630.30">
    <property type="match status" value="1"/>
</dbReference>
<evidence type="ECO:0000256" key="9">
    <source>
        <dbReference type="ARBA" id="ARBA00051225"/>
    </source>
</evidence>
<proteinExistence type="inferred from homology"/>
<dbReference type="InterPro" id="IPR044542">
    <property type="entry name" value="NAA30-like"/>
</dbReference>
<dbReference type="InterPro" id="IPR000182">
    <property type="entry name" value="GNAT_dom"/>
</dbReference>
<comment type="subcellular location">
    <subcellularLocation>
        <location evidence="2">Cytoplasm</location>
    </subcellularLocation>
    <subcellularLocation>
        <location evidence="1">Nucleus</location>
    </subcellularLocation>
</comment>
<comment type="similarity">
    <text evidence="7">Belongs to the acetyltransferase family. MAK3 subfamily.</text>
</comment>
<feature type="region of interest" description="Disordered" evidence="16">
    <location>
        <begin position="128"/>
        <end position="189"/>
    </location>
</feature>
<evidence type="ECO:0000256" key="6">
    <source>
        <dbReference type="ARBA" id="ARBA00023315"/>
    </source>
</evidence>
<sequence length="367" mass="39893">MSESHLRKVLVEDIPSLVACHTVVANQSADLLAPVHSHSGRVNTNTIINTPYTIMEKKRVVAVEVVEKRTGMVMGVVGDGGNEEQCSESSHDSTSKSDINGTAVCNGHSVSEATSTSSIAISDTFSINSEKSSDSSHSFSTGTSGGGGGGGGARPRTNRNTSSNSSHGHNTSTPNTANNKSDNDLSSTSDSLITPEICISPVPSSVDSSGGSGIDLRVEYVNYENELQMSAIMRLIQKDLSEPYSIYTYRYFIHNWPKLCFLAVSSGEVVGAIVCKLDVHKKVTVRGYIAMLAVDHRFRKRRIGSNLVQRAIRAMASDDADEVVLETEITNKPALRLYENLGFVRDKRLFRYYLNGVDALRLKLWLR</sequence>
<evidence type="ECO:0000256" key="10">
    <source>
        <dbReference type="ARBA" id="ARBA00052207"/>
    </source>
</evidence>
<organism evidence="18 19">
    <name type="scientific">Petrolisthes manimaculis</name>
    <dbReference type="NCBI Taxonomy" id="1843537"/>
    <lineage>
        <taxon>Eukaryota</taxon>
        <taxon>Metazoa</taxon>
        <taxon>Ecdysozoa</taxon>
        <taxon>Arthropoda</taxon>
        <taxon>Crustacea</taxon>
        <taxon>Multicrustacea</taxon>
        <taxon>Malacostraca</taxon>
        <taxon>Eumalacostraca</taxon>
        <taxon>Eucarida</taxon>
        <taxon>Decapoda</taxon>
        <taxon>Pleocyemata</taxon>
        <taxon>Anomura</taxon>
        <taxon>Galatheoidea</taxon>
        <taxon>Porcellanidae</taxon>
        <taxon>Petrolisthes</taxon>
    </lineage>
</organism>
<feature type="compositionally biased region" description="Gly residues" evidence="16">
    <location>
        <begin position="143"/>
        <end position="153"/>
    </location>
</feature>
<gene>
    <name evidence="18" type="ORF">Pmani_015572</name>
</gene>
<feature type="compositionally biased region" description="Low complexity" evidence="16">
    <location>
        <begin position="158"/>
        <end position="189"/>
    </location>
</feature>
<dbReference type="EC" id="2.3.1.256" evidence="13"/>
<evidence type="ECO:0000256" key="12">
    <source>
        <dbReference type="ARBA" id="ARBA00052477"/>
    </source>
</evidence>
<dbReference type="GO" id="GO:0120518">
    <property type="term" value="F:protein N-terminal-methionine acetyltransferase activity"/>
    <property type="evidence" value="ECO:0007669"/>
    <property type="project" value="UniProtKB-EC"/>
</dbReference>
<feature type="region of interest" description="Disordered" evidence="16">
    <location>
        <begin position="76"/>
        <end position="100"/>
    </location>
</feature>
<evidence type="ECO:0000256" key="2">
    <source>
        <dbReference type="ARBA" id="ARBA00004496"/>
    </source>
</evidence>
<dbReference type="GO" id="GO:0031417">
    <property type="term" value="C:NatC complex"/>
    <property type="evidence" value="ECO:0007669"/>
    <property type="project" value="TreeGrafter"/>
</dbReference>
<dbReference type="SUPFAM" id="SSF55729">
    <property type="entry name" value="Acyl-CoA N-acyltransferases (Nat)"/>
    <property type="match status" value="1"/>
</dbReference>
<keyword evidence="6" id="KW-0012">Acyltransferase</keyword>
<evidence type="ECO:0000256" key="11">
    <source>
        <dbReference type="ARBA" id="ARBA00052362"/>
    </source>
</evidence>
<comment type="catalytic activity">
    <reaction evidence="12">
        <text>N-terminal L-methionyl-L-tryptophyl-[protein] + acetyl-CoA = N-terminal N(alpha)-acetyl-L-methionyl-L-tryptophyl-[protein] + CoA + H(+)</text>
        <dbReference type="Rhea" id="RHEA:50560"/>
        <dbReference type="Rhea" id="RHEA-COMP:12724"/>
        <dbReference type="Rhea" id="RHEA-COMP:12725"/>
        <dbReference type="ChEBI" id="CHEBI:15378"/>
        <dbReference type="ChEBI" id="CHEBI:57287"/>
        <dbReference type="ChEBI" id="CHEBI:57288"/>
        <dbReference type="ChEBI" id="CHEBI:133386"/>
        <dbReference type="ChEBI" id="CHEBI:133387"/>
        <dbReference type="EC" id="2.3.1.256"/>
    </reaction>
</comment>
<comment type="catalytic activity">
    <reaction evidence="9">
        <text>N-terminal L-methionyl-L-leucyl-[protein] + acetyl-CoA = N-terminal N(alpha)-acetyl-L-methionyl-L-leucyl-[protein] + CoA + H(+)</text>
        <dbReference type="Rhea" id="RHEA:50520"/>
        <dbReference type="Rhea" id="RHEA-COMP:12711"/>
        <dbReference type="Rhea" id="RHEA-COMP:12712"/>
        <dbReference type="ChEBI" id="CHEBI:15378"/>
        <dbReference type="ChEBI" id="CHEBI:57287"/>
        <dbReference type="ChEBI" id="CHEBI:57288"/>
        <dbReference type="ChEBI" id="CHEBI:133377"/>
        <dbReference type="ChEBI" id="CHEBI:133378"/>
        <dbReference type="EC" id="2.3.1.256"/>
    </reaction>
</comment>
<keyword evidence="3" id="KW-0963">Cytoplasm</keyword>
<evidence type="ECO:0000256" key="5">
    <source>
        <dbReference type="ARBA" id="ARBA00023242"/>
    </source>
</evidence>
<dbReference type="PANTHER" id="PTHR45896:SF1">
    <property type="entry name" value="N-ALPHA-ACETYLTRANSFERASE 30"/>
    <property type="match status" value="1"/>
</dbReference>
<dbReference type="CDD" id="cd04301">
    <property type="entry name" value="NAT_SF"/>
    <property type="match status" value="1"/>
</dbReference>
<evidence type="ECO:0000313" key="19">
    <source>
        <dbReference type="Proteomes" id="UP001292094"/>
    </source>
</evidence>